<protein>
    <recommendedName>
        <fullName evidence="2">ubiquitinyl hydrolase 1</fullName>
        <ecNumber evidence="2">3.4.19.12</ecNumber>
    </recommendedName>
</protein>
<evidence type="ECO:0000313" key="5">
    <source>
        <dbReference type="Proteomes" id="UP001165289"/>
    </source>
</evidence>
<sequence length="326" mass="36572">MKLACDKFLSSILETNLLTTSSETLKPIQDQIQELEASSQQVKFEYSPESIEIAIREVGDFVIFYGNMCKENNTQQESEASGVVSEVVNSKFSSYEIMQTPIPGLCGILNVGNYSYINSILQCLIHTPLISEYFMKQLHTESSTRKHVELFQSIFDHICSGARTCFDINRDILNQFAFLSPSSDAYTFLTSLVTCLHKEMNTVVALDIDMHQSSSNDTKVSQLAWDLHSLCNQSIISDTIHGQYKSIETCQSCGSETFSFNIFTSLSIPLYLEIPKGDDTRNIKFTLILINPFAKPIVTEVRVKKKALISDLCLAISFISEVGRIT</sequence>
<dbReference type="PROSITE" id="PS50235">
    <property type="entry name" value="USP_3"/>
    <property type="match status" value="1"/>
</dbReference>
<dbReference type="EMBL" id="JAKMXF010000365">
    <property type="protein sequence ID" value="KAI6645995.1"/>
    <property type="molecule type" value="Genomic_DNA"/>
</dbReference>
<name>A0AAV7JBF8_9METZ</name>
<keyword evidence="4" id="KW-0378">Hydrolase</keyword>
<evidence type="ECO:0000256" key="1">
    <source>
        <dbReference type="ARBA" id="ARBA00000707"/>
    </source>
</evidence>
<dbReference type="PANTHER" id="PTHR21646">
    <property type="entry name" value="UBIQUITIN CARBOXYL-TERMINAL HYDROLASE"/>
    <property type="match status" value="1"/>
</dbReference>
<dbReference type="InterPro" id="IPR050185">
    <property type="entry name" value="Ub_carboxyl-term_hydrolase"/>
</dbReference>
<feature type="domain" description="USP" evidence="3">
    <location>
        <begin position="106"/>
        <end position="326"/>
    </location>
</feature>
<dbReference type="Pfam" id="PF00443">
    <property type="entry name" value="UCH"/>
    <property type="match status" value="1"/>
</dbReference>
<comment type="catalytic activity">
    <reaction evidence="1">
        <text>Thiol-dependent hydrolysis of ester, thioester, amide, peptide and isopeptide bonds formed by the C-terminal Gly of ubiquitin (a 76-residue protein attached to proteins as an intracellular targeting signal).</text>
        <dbReference type="EC" id="3.4.19.12"/>
    </reaction>
</comment>
<dbReference type="AlphaFoldDB" id="A0AAV7JBF8"/>
<keyword evidence="5" id="KW-1185">Reference proteome</keyword>
<comment type="caution">
    <text evidence="4">The sequence shown here is derived from an EMBL/GenBank/DDBJ whole genome shotgun (WGS) entry which is preliminary data.</text>
</comment>
<reference evidence="4 5" key="1">
    <citation type="journal article" date="2023" name="BMC Biol.">
        <title>The compact genome of the sponge Oopsacas minuta (Hexactinellida) is lacking key metazoan core genes.</title>
        <authorList>
            <person name="Santini S."/>
            <person name="Schenkelaars Q."/>
            <person name="Jourda C."/>
            <person name="Duchesne M."/>
            <person name="Belahbib H."/>
            <person name="Rocher C."/>
            <person name="Selva M."/>
            <person name="Riesgo A."/>
            <person name="Vervoort M."/>
            <person name="Leys S.P."/>
            <person name="Kodjabachian L."/>
            <person name="Le Bivic A."/>
            <person name="Borchiellini C."/>
            <person name="Claverie J.M."/>
            <person name="Renard E."/>
        </authorList>
    </citation>
    <scope>NUCLEOTIDE SEQUENCE [LARGE SCALE GENOMIC DNA]</scope>
    <source>
        <strain evidence="4">SPO-2</strain>
    </source>
</reference>
<organism evidence="4 5">
    <name type="scientific">Oopsacas minuta</name>
    <dbReference type="NCBI Taxonomy" id="111878"/>
    <lineage>
        <taxon>Eukaryota</taxon>
        <taxon>Metazoa</taxon>
        <taxon>Porifera</taxon>
        <taxon>Hexactinellida</taxon>
        <taxon>Hexasterophora</taxon>
        <taxon>Lyssacinosida</taxon>
        <taxon>Leucopsacidae</taxon>
        <taxon>Oopsacas</taxon>
    </lineage>
</organism>
<evidence type="ECO:0000313" key="4">
    <source>
        <dbReference type="EMBL" id="KAI6645995.1"/>
    </source>
</evidence>
<evidence type="ECO:0000256" key="2">
    <source>
        <dbReference type="ARBA" id="ARBA00012759"/>
    </source>
</evidence>
<proteinExistence type="predicted"/>
<dbReference type="InterPro" id="IPR038765">
    <property type="entry name" value="Papain-like_cys_pep_sf"/>
</dbReference>
<dbReference type="InterPro" id="IPR028889">
    <property type="entry name" value="USP"/>
</dbReference>
<dbReference type="InterPro" id="IPR001394">
    <property type="entry name" value="Peptidase_C19_UCH"/>
</dbReference>
<dbReference type="Gene3D" id="3.90.70.10">
    <property type="entry name" value="Cysteine proteinases"/>
    <property type="match status" value="1"/>
</dbReference>
<dbReference type="Proteomes" id="UP001165289">
    <property type="component" value="Unassembled WGS sequence"/>
</dbReference>
<dbReference type="GO" id="GO:0016579">
    <property type="term" value="P:protein deubiquitination"/>
    <property type="evidence" value="ECO:0007669"/>
    <property type="project" value="InterPro"/>
</dbReference>
<dbReference type="SUPFAM" id="SSF54001">
    <property type="entry name" value="Cysteine proteinases"/>
    <property type="match status" value="1"/>
</dbReference>
<dbReference type="EC" id="3.4.19.12" evidence="2"/>
<dbReference type="GO" id="GO:0004843">
    <property type="term" value="F:cysteine-type deubiquitinase activity"/>
    <property type="evidence" value="ECO:0007669"/>
    <property type="project" value="UniProtKB-EC"/>
</dbReference>
<gene>
    <name evidence="4" type="ORF">LOD99_13248</name>
</gene>
<accession>A0AAV7JBF8</accession>
<evidence type="ECO:0000259" key="3">
    <source>
        <dbReference type="PROSITE" id="PS50235"/>
    </source>
</evidence>